<keyword evidence="3" id="KW-1185">Reference proteome</keyword>
<name>A0A0C9W187_SPHS4</name>
<feature type="compositionally biased region" description="Low complexity" evidence="1">
    <location>
        <begin position="1"/>
        <end position="16"/>
    </location>
</feature>
<dbReference type="Proteomes" id="UP000054279">
    <property type="component" value="Unassembled WGS sequence"/>
</dbReference>
<evidence type="ECO:0000313" key="3">
    <source>
        <dbReference type="Proteomes" id="UP000054279"/>
    </source>
</evidence>
<evidence type="ECO:0000313" key="2">
    <source>
        <dbReference type="EMBL" id="KIJ45260.1"/>
    </source>
</evidence>
<proteinExistence type="predicted"/>
<feature type="region of interest" description="Disordered" evidence="1">
    <location>
        <begin position="1"/>
        <end position="22"/>
    </location>
</feature>
<organism evidence="2 3">
    <name type="scientific">Sphaerobolus stellatus (strain SS14)</name>
    <dbReference type="NCBI Taxonomy" id="990650"/>
    <lineage>
        <taxon>Eukaryota</taxon>
        <taxon>Fungi</taxon>
        <taxon>Dikarya</taxon>
        <taxon>Basidiomycota</taxon>
        <taxon>Agaricomycotina</taxon>
        <taxon>Agaricomycetes</taxon>
        <taxon>Phallomycetidae</taxon>
        <taxon>Geastrales</taxon>
        <taxon>Sphaerobolaceae</taxon>
        <taxon>Sphaerobolus</taxon>
    </lineage>
</organism>
<feature type="region of interest" description="Disordered" evidence="1">
    <location>
        <begin position="44"/>
        <end position="115"/>
    </location>
</feature>
<dbReference type="HOGENOM" id="CLU_1788025_0_0_1"/>
<protein>
    <submittedName>
        <fullName evidence="2">Unplaced genomic scaffold SPHSTscaffold_38, whole genome shotgun sequence</fullName>
    </submittedName>
</protein>
<dbReference type="AlphaFoldDB" id="A0A0C9W187"/>
<evidence type="ECO:0000256" key="1">
    <source>
        <dbReference type="SAM" id="MobiDB-lite"/>
    </source>
</evidence>
<dbReference type="EMBL" id="KN837113">
    <property type="protein sequence ID" value="KIJ45260.1"/>
    <property type="molecule type" value="Genomic_DNA"/>
</dbReference>
<reference evidence="2 3" key="1">
    <citation type="submission" date="2014-06" db="EMBL/GenBank/DDBJ databases">
        <title>Evolutionary Origins and Diversification of the Mycorrhizal Mutualists.</title>
        <authorList>
            <consortium name="DOE Joint Genome Institute"/>
            <consortium name="Mycorrhizal Genomics Consortium"/>
            <person name="Kohler A."/>
            <person name="Kuo A."/>
            <person name="Nagy L.G."/>
            <person name="Floudas D."/>
            <person name="Copeland A."/>
            <person name="Barry K.W."/>
            <person name="Cichocki N."/>
            <person name="Veneault-Fourrey C."/>
            <person name="LaButti K."/>
            <person name="Lindquist E.A."/>
            <person name="Lipzen A."/>
            <person name="Lundell T."/>
            <person name="Morin E."/>
            <person name="Murat C."/>
            <person name="Riley R."/>
            <person name="Ohm R."/>
            <person name="Sun H."/>
            <person name="Tunlid A."/>
            <person name="Henrissat B."/>
            <person name="Grigoriev I.V."/>
            <person name="Hibbett D.S."/>
            <person name="Martin F."/>
        </authorList>
    </citation>
    <scope>NUCLEOTIDE SEQUENCE [LARGE SCALE GENOMIC DNA]</scope>
    <source>
        <strain evidence="2 3">SS14</strain>
    </source>
</reference>
<accession>A0A0C9W187</accession>
<sequence length="121" mass="12713">MSTQTQTVTCVSSSSQPGFDPRFLTAQDQHTDCQCCTQSRGLIDSQGHLLGPLPPPTRPRRQMAGTTDTLDLPGLPPGGGSNRPPDDGNDSDNSDGGAPPPDPPPDGDDAINFVDDIRCEL</sequence>
<gene>
    <name evidence="2" type="ORF">M422DRAFT_251438</name>
</gene>